<reference evidence="8 9" key="1">
    <citation type="journal article" date="2008" name="Nature">
        <title>The Phaeodactylum genome reveals the evolutionary history of diatom genomes.</title>
        <authorList>
            <person name="Bowler C."/>
            <person name="Allen A.E."/>
            <person name="Badger J.H."/>
            <person name="Grimwood J."/>
            <person name="Jabbari K."/>
            <person name="Kuo A."/>
            <person name="Maheswari U."/>
            <person name="Martens C."/>
            <person name="Maumus F."/>
            <person name="Otillar R.P."/>
            <person name="Rayko E."/>
            <person name="Salamov A."/>
            <person name="Vandepoele K."/>
            <person name="Beszteri B."/>
            <person name="Gruber A."/>
            <person name="Heijde M."/>
            <person name="Katinka M."/>
            <person name="Mock T."/>
            <person name="Valentin K."/>
            <person name="Verret F."/>
            <person name="Berges J.A."/>
            <person name="Brownlee C."/>
            <person name="Cadoret J.P."/>
            <person name="Chiovitti A."/>
            <person name="Choi C.J."/>
            <person name="Coesel S."/>
            <person name="De Martino A."/>
            <person name="Detter J.C."/>
            <person name="Durkin C."/>
            <person name="Falciatore A."/>
            <person name="Fournet J."/>
            <person name="Haruta M."/>
            <person name="Huysman M.J."/>
            <person name="Jenkins B.D."/>
            <person name="Jiroutova K."/>
            <person name="Jorgensen R.E."/>
            <person name="Joubert Y."/>
            <person name="Kaplan A."/>
            <person name="Kroger N."/>
            <person name="Kroth P.G."/>
            <person name="La Roche J."/>
            <person name="Lindquist E."/>
            <person name="Lommer M."/>
            <person name="Martin-Jezequel V."/>
            <person name="Lopez P.J."/>
            <person name="Lucas S."/>
            <person name="Mangogna M."/>
            <person name="McGinnis K."/>
            <person name="Medlin L.K."/>
            <person name="Montsant A."/>
            <person name="Oudot-Le Secq M.P."/>
            <person name="Napoli C."/>
            <person name="Obornik M."/>
            <person name="Parker M.S."/>
            <person name="Petit J.L."/>
            <person name="Porcel B.M."/>
            <person name="Poulsen N."/>
            <person name="Robison M."/>
            <person name="Rychlewski L."/>
            <person name="Rynearson T.A."/>
            <person name="Schmutz J."/>
            <person name="Shapiro H."/>
            <person name="Siaut M."/>
            <person name="Stanley M."/>
            <person name="Sussman M.R."/>
            <person name="Taylor A.R."/>
            <person name="Vardi A."/>
            <person name="von Dassow P."/>
            <person name="Vyverman W."/>
            <person name="Willis A."/>
            <person name="Wyrwicz L.S."/>
            <person name="Rokhsar D.S."/>
            <person name="Weissenbach J."/>
            <person name="Armbrust E.V."/>
            <person name="Green B.R."/>
            <person name="Van de Peer Y."/>
            <person name="Grigoriev I.V."/>
        </authorList>
    </citation>
    <scope>NUCLEOTIDE SEQUENCE [LARGE SCALE GENOMIC DNA]</scope>
    <source>
        <strain evidence="8 9">CCAP 1055/1</strain>
    </source>
</reference>
<evidence type="ECO:0000313" key="8">
    <source>
        <dbReference type="EMBL" id="EEC47358.1"/>
    </source>
</evidence>
<keyword evidence="3" id="KW-0547">Nucleotide-binding</keyword>
<evidence type="ECO:0000256" key="5">
    <source>
        <dbReference type="ARBA" id="ARBA00022840"/>
    </source>
</evidence>
<name>B7G2S7_PHATC</name>
<keyword evidence="9" id="KW-1185">Reference proteome</keyword>
<dbReference type="InterPro" id="IPR004604">
    <property type="entry name" value="DNA_recomb/repair_RecN"/>
</dbReference>
<dbReference type="GO" id="GO:0005524">
    <property type="term" value="F:ATP binding"/>
    <property type="evidence" value="ECO:0007669"/>
    <property type="project" value="UniProtKB-KW"/>
</dbReference>
<dbReference type="GO" id="GO:0006310">
    <property type="term" value="P:DNA recombination"/>
    <property type="evidence" value="ECO:0007669"/>
    <property type="project" value="InterPro"/>
</dbReference>
<proteinExistence type="inferred from homology"/>
<keyword evidence="4" id="KW-0227">DNA damage</keyword>
<evidence type="ECO:0000256" key="2">
    <source>
        <dbReference type="ARBA" id="ARBA00021315"/>
    </source>
</evidence>
<organism evidence="8 9">
    <name type="scientific">Phaeodactylum tricornutum (strain CCAP 1055/1)</name>
    <dbReference type="NCBI Taxonomy" id="556484"/>
    <lineage>
        <taxon>Eukaryota</taxon>
        <taxon>Sar</taxon>
        <taxon>Stramenopiles</taxon>
        <taxon>Ochrophyta</taxon>
        <taxon>Bacillariophyta</taxon>
        <taxon>Bacillariophyceae</taxon>
        <taxon>Bacillariophycidae</taxon>
        <taxon>Naviculales</taxon>
        <taxon>Phaeodactylaceae</taxon>
        <taxon>Phaeodactylum</taxon>
    </lineage>
</organism>
<dbReference type="EMBL" id="CM000614">
    <property type="protein sequence ID" value="EEC47358.1"/>
    <property type="molecule type" value="Genomic_DNA"/>
</dbReference>
<dbReference type="PANTHER" id="PTHR11059">
    <property type="entry name" value="DNA REPAIR PROTEIN RECN"/>
    <property type="match status" value="1"/>
</dbReference>
<dbReference type="KEGG" id="pti:PHATRDRAFT_47186"/>
<evidence type="ECO:0000256" key="1">
    <source>
        <dbReference type="ARBA" id="ARBA00009441"/>
    </source>
</evidence>
<sequence length="813" mass="87412">MNWRIGFAEIFWRSSFRSVHVLRFRECAFIFAVALLCAQGFQPTLFSQSKRLQVLGYLKSPHTRPKPFLSQPVSEDTAVSPPKSQIVSIRSTNLAGARDHDAKQGSVCINIAPGQNLVAVTGETGSGKSLLVGKVVNLLCGGKATPSLVATFEPHEDSTLYSGGVTTVVEMDLLLTDPHLGATKATLERLGVNSSLLFSAATNSSCGILCLRRSLATSLATSERAKLRLKSACSINGQSVTLKALATVAGPLLATVDAGIAANALVKTTSLMAILDTAVKPQVKTYMTQSKAKYRVCRREREVLEAELASRVLPTSYTSDSLNDVELLTHWIDEIDAFESRVMSFCKFASGLQDSNGSALETARAELATATWMENGSRRPNIFSSRLYDCIVMLRDAIRDADNQIVAAYDAIETLSSMSRSESTMSSLERARKLLFDAAQSEESPNSKISQAAEESHELLNSVESTLLNCSRFMESNFLNRLEECRQTCPCSVEAVDGLLLEWNTLARKHGIAPTTLPSCHKALQNERNGNVEALQLLPASIEQEAQAFVSFRDACELLTIERRRVAERLSEVVTDRLPCLGMEGMALQVEVSEVRRCDEPSAYGTGSVLGTNEVDFWLVSALSSANATGTNANRVVPRRSPIHTTASSGEKARILLAIECALPGSIGAMIDGSASNAAAAGDESDDDMEQRFSKQSPVAVIYDEIDAHVGGNAAVAVANMLAIQSSQSSQVFCITHSASVAATADLHIVIQSVGDKTKEKGYNGVKALTVEGIARRKELARMASGNLAKAEAEIFADALLRAGAESRRSVEG</sequence>
<evidence type="ECO:0000313" key="9">
    <source>
        <dbReference type="Proteomes" id="UP000000759"/>
    </source>
</evidence>
<dbReference type="InParanoid" id="B7G2S7"/>
<dbReference type="PANTHER" id="PTHR11059:SF0">
    <property type="entry name" value="DNA REPAIR PROTEIN RECN"/>
    <property type="match status" value="1"/>
</dbReference>
<dbReference type="PaxDb" id="2850-Phatr47186"/>
<dbReference type="GeneID" id="7201962"/>
<keyword evidence="6" id="KW-0234">DNA repair</keyword>
<dbReference type="InterPro" id="IPR027417">
    <property type="entry name" value="P-loop_NTPase"/>
</dbReference>
<comment type="similarity">
    <text evidence="1">Belongs to the RecN family.</text>
</comment>
<dbReference type="OrthoDB" id="1938215at2759"/>
<dbReference type="AlphaFoldDB" id="B7G2S7"/>
<dbReference type="RefSeq" id="XP_002181435.1">
    <property type="nucleotide sequence ID" value="XM_002181399.1"/>
</dbReference>
<dbReference type="Gene3D" id="3.40.50.300">
    <property type="entry name" value="P-loop containing nucleotide triphosphate hydrolases"/>
    <property type="match status" value="2"/>
</dbReference>
<evidence type="ECO:0000256" key="6">
    <source>
        <dbReference type="ARBA" id="ARBA00023204"/>
    </source>
</evidence>
<dbReference type="eggNOG" id="ENOG502RZ0Y">
    <property type="taxonomic scope" value="Eukaryota"/>
</dbReference>
<keyword evidence="5" id="KW-0067">ATP-binding</keyword>
<gene>
    <name evidence="8" type="ORF">PHATRDRAFT_47186</name>
</gene>
<evidence type="ECO:0000256" key="4">
    <source>
        <dbReference type="ARBA" id="ARBA00022763"/>
    </source>
</evidence>
<evidence type="ECO:0000256" key="3">
    <source>
        <dbReference type="ARBA" id="ARBA00022741"/>
    </source>
</evidence>
<reference evidence="9" key="2">
    <citation type="submission" date="2008-08" db="EMBL/GenBank/DDBJ databases">
        <authorList>
            <consortium name="Diatom Consortium"/>
            <person name="Grigoriev I."/>
            <person name="Grimwood J."/>
            <person name="Kuo A."/>
            <person name="Otillar R.P."/>
            <person name="Salamov A."/>
            <person name="Detter J.C."/>
            <person name="Lindquist E."/>
            <person name="Shapiro H."/>
            <person name="Lucas S."/>
            <person name="Glavina del Rio T."/>
            <person name="Pitluck S."/>
            <person name="Rokhsar D."/>
            <person name="Bowler C."/>
        </authorList>
    </citation>
    <scope>GENOME REANNOTATION</scope>
    <source>
        <strain evidence="9">CCAP 1055/1</strain>
    </source>
</reference>
<dbReference type="HOGENOM" id="CLU_359635_0_0_1"/>
<protein>
    <recommendedName>
        <fullName evidence="2">DNA repair protein RecN</fullName>
    </recommendedName>
    <alternativeName>
        <fullName evidence="7">Recombination protein N</fullName>
    </alternativeName>
</protein>
<evidence type="ECO:0000256" key="7">
    <source>
        <dbReference type="ARBA" id="ARBA00033408"/>
    </source>
</evidence>
<dbReference type="GO" id="GO:0006281">
    <property type="term" value="P:DNA repair"/>
    <property type="evidence" value="ECO:0007669"/>
    <property type="project" value="UniProtKB-KW"/>
</dbReference>
<dbReference type="Proteomes" id="UP000000759">
    <property type="component" value="Chromosome 12"/>
</dbReference>
<dbReference type="SUPFAM" id="SSF52540">
    <property type="entry name" value="P-loop containing nucleoside triphosphate hydrolases"/>
    <property type="match status" value="1"/>
</dbReference>
<accession>B7G2S7</accession>